<feature type="transmembrane region" description="Helical" evidence="6">
    <location>
        <begin position="409"/>
        <end position="429"/>
    </location>
</feature>
<dbReference type="CDD" id="cd17319">
    <property type="entry name" value="MFS_ExuT_GudP_like"/>
    <property type="match status" value="1"/>
</dbReference>
<dbReference type="Pfam" id="PF07690">
    <property type="entry name" value="MFS_1"/>
    <property type="match status" value="1"/>
</dbReference>
<dbReference type="FunFam" id="1.20.1250.20:FF:000018">
    <property type="entry name" value="MFS transporter permease"/>
    <property type="match status" value="1"/>
</dbReference>
<dbReference type="Gene3D" id="1.20.1250.20">
    <property type="entry name" value="MFS general substrate transporter like domains"/>
    <property type="match status" value="2"/>
</dbReference>
<evidence type="ECO:0000256" key="3">
    <source>
        <dbReference type="ARBA" id="ARBA00022692"/>
    </source>
</evidence>
<feature type="transmembrane region" description="Helical" evidence="6">
    <location>
        <begin position="286"/>
        <end position="308"/>
    </location>
</feature>
<comment type="caution">
    <text evidence="8">The sequence shown here is derived from an EMBL/GenBank/DDBJ whole genome shotgun (WGS) entry which is preliminary data.</text>
</comment>
<feature type="transmembrane region" description="Helical" evidence="6">
    <location>
        <begin position="23"/>
        <end position="40"/>
    </location>
</feature>
<comment type="subcellular location">
    <subcellularLocation>
        <location evidence="1">Membrane</location>
        <topology evidence="1">Multi-pass membrane protein</topology>
    </subcellularLocation>
</comment>
<evidence type="ECO:0000256" key="4">
    <source>
        <dbReference type="ARBA" id="ARBA00022989"/>
    </source>
</evidence>
<accession>A0A964E0Z2</accession>
<evidence type="ECO:0000313" key="8">
    <source>
        <dbReference type="EMBL" id="MCB8878040.1"/>
    </source>
</evidence>
<feature type="transmembrane region" description="Helical" evidence="6">
    <location>
        <begin position="253"/>
        <end position="274"/>
    </location>
</feature>
<dbReference type="PANTHER" id="PTHR43791">
    <property type="entry name" value="PERMEASE-RELATED"/>
    <property type="match status" value="1"/>
</dbReference>
<evidence type="ECO:0000313" key="9">
    <source>
        <dbReference type="Proteomes" id="UP000708298"/>
    </source>
</evidence>
<feature type="transmembrane region" description="Helical" evidence="6">
    <location>
        <begin position="93"/>
        <end position="113"/>
    </location>
</feature>
<gene>
    <name evidence="8" type="ORF">ASILVAE211_22820</name>
</gene>
<evidence type="ECO:0000256" key="1">
    <source>
        <dbReference type="ARBA" id="ARBA00004141"/>
    </source>
</evidence>
<evidence type="ECO:0000256" key="2">
    <source>
        <dbReference type="ARBA" id="ARBA00022448"/>
    </source>
</evidence>
<evidence type="ECO:0000259" key="7">
    <source>
        <dbReference type="PROSITE" id="PS50850"/>
    </source>
</evidence>
<evidence type="ECO:0000256" key="6">
    <source>
        <dbReference type="SAM" id="Phobius"/>
    </source>
</evidence>
<feature type="transmembrane region" description="Helical" evidence="6">
    <location>
        <begin position="151"/>
        <end position="173"/>
    </location>
</feature>
<dbReference type="GO" id="GO:0005886">
    <property type="term" value="C:plasma membrane"/>
    <property type="evidence" value="ECO:0007669"/>
    <property type="project" value="TreeGrafter"/>
</dbReference>
<dbReference type="InterPro" id="IPR036259">
    <property type="entry name" value="MFS_trans_sf"/>
</dbReference>
<dbReference type="GO" id="GO:0022857">
    <property type="term" value="F:transmembrane transporter activity"/>
    <property type="evidence" value="ECO:0007669"/>
    <property type="project" value="InterPro"/>
</dbReference>
<dbReference type="SUPFAM" id="SSF103473">
    <property type="entry name" value="MFS general substrate transporter"/>
    <property type="match status" value="1"/>
</dbReference>
<keyword evidence="3 6" id="KW-0812">Transmembrane</keyword>
<name>A0A964E0Z2_9PROT</name>
<dbReference type="InterPro" id="IPR020846">
    <property type="entry name" value="MFS_dom"/>
</dbReference>
<feature type="transmembrane region" description="Helical" evidence="6">
    <location>
        <begin position="343"/>
        <end position="362"/>
    </location>
</feature>
<feature type="transmembrane region" description="Helical" evidence="6">
    <location>
        <begin position="119"/>
        <end position="139"/>
    </location>
</feature>
<sequence>MSEHNDAAVGQSGVVLDRAVRKATWRLLPVLLAMYILNYLDRANIAFAKQAFQSSTGVTNIAFALGASIFFIGYALFEFPSNLMLYRFGARRWMARIMVTWGLVASCMLFVHTDRGFTIVRFLLGAAEAGFFPGAILFMTTWFPAKFRGKVFGLFYIGAPLAMIFGAPASGAILDMHGVLGLLNWQLLFLIEGVATILLGIFIFFYLTDKPSEAQWLSSEERITLSDALQQERIAKEQAGQMSLGSAIRDFQLLRFCAIYFLIQVAGYGLVYYMPSQISALLKMKIGLTVGFVTAIPWACAAFAALVFPRLAIKLNLSRGFGIFALIAIAAGLIASGNLPPTWAVIALCFAEMGAISGQAIFWTFPSGYYSGLAAAGSLAIINSVGNLGGFVAPNLKVWADIGFGANGGLYALASAPLIAAIVLFDLAAKRQGSRPAEK</sequence>
<feature type="transmembrane region" description="Helical" evidence="6">
    <location>
        <begin position="60"/>
        <end position="81"/>
    </location>
</feature>
<feature type="transmembrane region" description="Helical" evidence="6">
    <location>
        <begin position="369"/>
        <end position="389"/>
    </location>
</feature>
<dbReference type="Proteomes" id="UP000708298">
    <property type="component" value="Unassembled WGS sequence"/>
</dbReference>
<keyword evidence="9" id="KW-1185">Reference proteome</keyword>
<evidence type="ECO:0000256" key="5">
    <source>
        <dbReference type="ARBA" id="ARBA00023136"/>
    </source>
</evidence>
<reference evidence="8" key="1">
    <citation type="journal article" date="2021" name="Microorganisms">
        <title>Acidisoma silvae sp. nov. and Acidisomacellulosilytica sp. nov., Two Acidophilic Bacteria Isolated from Decaying Wood, Hydrolyzing Cellulose and Producing Poly-3-hydroxybutyrate.</title>
        <authorList>
            <person name="Mieszkin S."/>
            <person name="Pouder E."/>
            <person name="Uroz S."/>
            <person name="Simon-Colin C."/>
            <person name="Alain K."/>
        </authorList>
    </citation>
    <scope>NUCLEOTIDE SEQUENCE</scope>
    <source>
        <strain evidence="8">HW T2.11</strain>
    </source>
</reference>
<feature type="transmembrane region" description="Helical" evidence="6">
    <location>
        <begin position="320"/>
        <end position="337"/>
    </location>
</feature>
<organism evidence="8 9">
    <name type="scientific">Acidisoma silvae</name>
    <dbReference type="NCBI Taxonomy" id="2802396"/>
    <lineage>
        <taxon>Bacteria</taxon>
        <taxon>Pseudomonadati</taxon>
        <taxon>Pseudomonadota</taxon>
        <taxon>Alphaproteobacteria</taxon>
        <taxon>Acetobacterales</taxon>
        <taxon>Acidocellaceae</taxon>
        <taxon>Acidisoma</taxon>
    </lineage>
</organism>
<dbReference type="InterPro" id="IPR011701">
    <property type="entry name" value="MFS"/>
</dbReference>
<keyword evidence="5 6" id="KW-0472">Membrane</keyword>
<dbReference type="PANTHER" id="PTHR43791:SF30">
    <property type="entry name" value="INNER MEMBRANE TRANSPORT PROTEIN RHMT"/>
    <property type="match status" value="1"/>
</dbReference>
<reference evidence="8" key="2">
    <citation type="submission" date="2021-01" db="EMBL/GenBank/DDBJ databases">
        <authorList>
            <person name="Mieszkin S."/>
            <person name="Pouder E."/>
            <person name="Alain K."/>
        </authorList>
    </citation>
    <scope>NUCLEOTIDE SEQUENCE</scope>
    <source>
        <strain evidence="8">HW T2.11</strain>
    </source>
</reference>
<feature type="transmembrane region" description="Helical" evidence="6">
    <location>
        <begin position="185"/>
        <end position="207"/>
    </location>
</feature>
<keyword evidence="2" id="KW-0813">Transport</keyword>
<dbReference type="AlphaFoldDB" id="A0A964E0Z2"/>
<dbReference type="PROSITE" id="PS50850">
    <property type="entry name" value="MFS"/>
    <property type="match status" value="1"/>
</dbReference>
<feature type="domain" description="Major facilitator superfamily (MFS) profile" evidence="7">
    <location>
        <begin position="27"/>
        <end position="432"/>
    </location>
</feature>
<dbReference type="RefSeq" id="WP_227323684.1">
    <property type="nucleotide sequence ID" value="NZ_JAESVB010000022.1"/>
</dbReference>
<proteinExistence type="predicted"/>
<keyword evidence="4 6" id="KW-1133">Transmembrane helix</keyword>
<dbReference type="EMBL" id="JAESVB010000022">
    <property type="protein sequence ID" value="MCB8878040.1"/>
    <property type="molecule type" value="Genomic_DNA"/>
</dbReference>
<protein>
    <submittedName>
        <fullName evidence="8">MFS transporter</fullName>
    </submittedName>
</protein>